<proteinExistence type="predicted"/>
<dbReference type="RefSeq" id="WP_310798647.1">
    <property type="nucleotide sequence ID" value="NZ_CP123872.1"/>
</dbReference>
<dbReference type="Gene3D" id="2.60.120.10">
    <property type="entry name" value="Jelly Rolls"/>
    <property type="match status" value="1"/>
</dbReference>
<dbReference type="SUPFAM" id="SSF51182">
    <property type="entry name" value="RmlC-like cupins"/>
    <property type="match status" value="1"/>
</dbReference>
<dbReference type="EMBL" id="CP123872">
    <property type="protein sequence ID" value="WND02809.1"/>
    <property type="molecule type" value="Genomic_DNA"/>
</dbReference>
<feature type="domain" description="DUF985" evidence="1">
    <location>
        <begin position="5"/>
        <end position="140"/>
    </location>
</feature>
<dbReference type="InterPro" id="IPR009327">
    <property type="entry name" value="Cupin_DUF985"/>
</dbReference>
<protein>
    <submittedName>
        <fullName evidence="2">Cupin domain-containing protein</fullName>
    </submittedName>
</protein>
<dbReference type="InterPro" id="IPR011051">
    <property type="entry name" value="RmlC_Cupin_sf"/>
</dbReference>
<accession>A0AA52EHW1</accession>
<dbReference type="InterPro" id="IPR014710">
    <property type="entry name" value="RmlC-like_jellyroll"/>
</dbReference>
<dbReference type="Proteomes" id="UP001268683">
    <property type="component" value="Chromosome"/>
</dbReference>
<dbReference type="KEGG" id="tmk:QGN29_00335"/>
<keyword evidence="3" id="KW-1185">Reference proteome</keyword>
<evidence type="ECO:0000313" key="3">
    <source>
        <dbReference type="Proteomes" id="UP001268683"/>
    </source>
</evidence>
<dbReference type="PANTHER" id="PTHR33387">
    <property type="entry name" value="RMLC-LIKE JELLY ROLL FOLD PROTEIN"/>
    <property type="match status" value="1"/>
</dbReference>
<dbReference type="CDD" id="cd06121">
    <property type="entry name" value="cupin_YML079wp"/>
    <property type="match status" value="1"/>
</dbReference>
<name>A0AA52EHW1_9PROT</name>
<evidence type="ECO:0000313" key="2">
    <source>
        <dbReference type="EMBL" id="WND02809.1"/>
    </source>
</evidence>
<dbReference type="AlphaFoldDB" id="A0AA52EHW1"/>
<sequence>MIGIEEIARKLQMEPHPEGGFYKRTYCSDVKLEGGKRGTASAIYFILPSGLQSRWHTTDGDELWFWHAGSPLDLLVANAEGKASKTIKLGNDFMGNEVLQFTVPARHWQAARCAGQNANDWTLVSCVVSPEFQFEGFVMAEEGWTPSL</sequence>
<evidence type="ECO:0000259" key="1">
    <source>
        <dbReference type="Pfam" id="PF06172"/>
    </source>
</evidence>
<reference evidence="2" key="1">
    <citation type="submission" date="2023-04" db="EMBL/GenBank/DDBJ databases">
        <title>Complete genome sequence of Temperatibacter marinus.</title>
        <authorList>
            <person name="Rong J.-C."/>
            <person name="Yi M.-L."/>
            <person name="Zhao Q."/>
        </authorList>
    </citation>
    <scope>NUCLEOTIDE SEQUENCE</scope>
    <source>
        <strain evidence="2">NBRC 110045</strain>
    </source>
</reference>
<dbReference type="PANTHER" id="PTHR33387:SF3">
    <property type="entry name" value="DUF985 DOMAIN-CONTAINING PROTEIN"/>
    <property type="match status" value="1"/>
</dbReference>
<dbReference type="Pfam" id="PF06172">
    <property type="entry name" value="Cupin_5"/>
    <property type="match status" value="1"/>
</dbReference>
<organism evidence="2 3">
    <name type="scientific">Temperatibacter marinus</name>
    <dbReference type="NCBI Taxonomy" id="1456591"/>
    <lineage>
        <taxon>Bacteria</taxon>
        <taxon>Pseudomonadati</taxon>
        <taxon>Pseudomonadota</taxon>
        <taxon>Alphaproteobacteria</taxon>
        <taxon>Kordiimonadales</taxon>
        <taxon>Temperatibacteraceae</taxon>
        <taxon>Temperatibacter</taxon>
    </lineage>
</organism>
<gene>
    <name evidence="2" type="ORF">QGN29_00335</name>
</gene>
<dbReference type="InterPro" id="IPR039935">
    <property type="entry name" value="YML079W-like"/>
</dbReference>